<evidence type="ECO:0000259" key="3">
    <source>
        <dbReference type="Pfam" id="PF17406"/>
    </source>
</evidence>
<dbReference type="Proteomes" id="UP001211907">
    <property type="component" value="Unassembled WGS sequence"/>
</dbReference>
<evidence type="ECO:0000313" key="5">
    <source>
        <dbReference type="EMBL" id="KAJ3142653.1"/>
    </source>
</evidence>
<protein>
    <recommendedName>
        <fullName evidence="1">U3 small nucleolar RNA-associated protein 22</fullName>
    </recommendedName>
</protein>
<dbReference type="InterPro" id="IPR005554">
    <property type="entry name" value="NOL6/Upt22"/>
</dbReference>
<sequence length="567" mass="63354">MAAYLVSRHVSVSEENLTFWGNQFGNVLKEFGGNKKSSEIEHRVNTFLNATEAFNEFSKSVKSLEDIPLEITSIVACDSALRNSSTFVPQPSLAGDNFGRLNPIQRDKINVLIDFEDSYKWPSDTIPALQYMKLAFGIKIAEQITRQFPGTRATVTKPDLKDLTTGTISVRMKNGYEFCARIRTGRETKLAAAAVKAAEQSGDGAIKAAAQTRFDATDRVYRAHGVHTLAYQNAHFKYAQMSATARLVKRWLAAHWVMPHFTEEAVELIVVRVFSEHAAGAGATTAYPSAPASVFAGVLRVLEVFWKWEWEKEAMVVEFEKGEFPTNKKSEVLEKFGDGRNKKSGVMCLPTVFDESGFYWTKDGPSLIVLKRVKQLAKAAYKLLKDAIVNGDESEIAKIFVTPTDGYDYIIQLDVSKLPTYHQNIAYNAAKLPQPKSAFKNLVALEKRPLQRFLEEFNPVVNYVKDLENAFADTATFFFDINGGDRIGVLLNKKLVVAEQPWKVNIPFSVMPQLVLEDKKDDQDERRKGDKSKKRGKATVVPDYTSIGAEIGRLGTGIVVHVVSVHY</sequence>
<dbReference type="EMBL" id="JADGJH010000008">
    <property type="protein sequence ID" value="KAJ3142653.1"/>
    <property type="molecule type" value="Genomic_DNA"/>
</dbReference>
<dbReference type="Pfam" id="PF17407">
    <property type="entry name" value="Nrap_D6"/>
    <property type="match status" value="1"/>
</dbReference>
<keyword evidence="1" id="KW-0687">Ribonucleoprotein</keyword>
<dbReference type="GO" id="GO:0006409">
    <property type="term" value="P:tRNA export from nucleus"/>
    <property type="evidence" value="ECO:0007669"/>
    <property type="project" value="TreeGrafter"/>
</dbReference>
<dbReference type="AlphaFoldDB" id="A0AAD5TBR9"/>
<dbReference type="GO" id="GO:0006364">
    <property type="term" value="P:rRNA processing"/>
    <property type="evidence" value="ECO:0007669"/>
    <property type="project" value="UniProtKB-KW"/>
</dbReference>
<dbReference type="Gene3D" id="3.30.70.3030">
    <property type="match status" value="1"/>
</dbReference>
<organism evidence="5 6">
    <name type="scientific">Physocladia obscura</name>
    <dbReference type="NCBI Taxonomy" id="109957"/>
    <lineage>
        <taxon>Eukaryota</taxon>
        <taxon>Fungi</taxon>
        <taxon>Fungi incertae sedis</taxon>
        <taxon>Chytridiomycota</taxon>
        <taxon>Chytridiomycota incertae sedis</taxon>
        <taxon>Chytridiomycetes</taxon>
        <taxon>Chytridiales</taxon>
        <taxon>Chytriomycetaceae</taxon>
        <taxon>Physocladia</taxon>
    </lineage>
</organism>
<evidence type="ECO:0000256" key="1">
    <source>
        <dbReference type="RuleBase" id="RU364032"/>
    </source>
</evidence>
<dbReference type="GO" id="GO:0032040">
    <property type="term" value="C:small-subunit processome"/>
    <property type="evidence" value="ECO:0007669"/>
    <property type="project" value="TreeGrafter"/>
</dbReference>
<dbReference type="PANTHER" id="PTHR17972:SF0">
    <property type="entry name" value="NUCLEOLAR PROTEIN 6"/>
    <property type="match status" value="1"/>
</dbReference>
<evidence type="ECO:0000313" key="6">
    <source>
        <dbReference type="Proteomes" id="UP001211907"/>
    </source>
</evidence>
<accession>A0AAD5TBR9</accession>
<keyword evidence="1" id="KW-0698">rRNA processing</keyword>
<evidence type="ECO:0000259" key="4">
    <source>
        <dbReference type="Pfam" id="PF17407"/>
    </source>
</evidence>
<dbReference type="InterPro" id="IPR035369">
    <property type="entry name" value="Nrap_D4"/>
</dbReference>
<keyword evidence="1" id="KW-0690">Ribosome biogenesis</keyword>
<proteinExistence type="inferred from homology"/>
<keyword evidence="6" id="KW-1185">Reference proteome</keyword>
<feature type="domain" description="Nrap protein" evidence="4">
    <location>
        <begin position="405"/>
        <end position="561"/>
    </location>
</feature>
<dbReference type="Pfam" id="PF17406">
    <property type="entry name" value="Nrap_D5"/>
    <property type="match status" value="1"/>
</dbReference>
<name>A0AAD5TBR9_9FUNG</name>
<gene>
    <name evidence="5" type="ORF">HK100_011943</name>
</gene>
<reference evidence="5" key="1">
    <citation type="submission" date="2020-05" db="EMBL/GenBank/DDBJ databases">
        <title>Phylogenomic resolution of chytrid fungi.</title>
        <authorList>
            <person name="Stajich J.E."/>
            <person name="Amses K."/>
            <person name="Simmons R."/>
            <person name="Seto K."/>
            <person name="Myers J."/>
            <person name="Bonds A."/>
            <person name="Quandt C.A."/>
            <person name="Barry K."/>
            <person name="Liu P."/>
            <person name="Grigoriev I."/>
            <person name="Longcore J.E."/>
            <person name="James T.Y."/>
        </authorList>
    </citation>
    <scope>NUCLEOTIDE SEQUENCE</scope>
    <source>
        <strain evidence="5">JEL0513</strain>
    </source>
</reference>
<comment type="subcellular location">
    <subcellularLocation>
        <location evidence="1">Nucleus</location>
        <location evidence="1">Nucleolus</location>
    </subcellularLocation>
</comment>
<comment type="similarity">
    <text evidence="1">Belongs to the NRAP family.</text>
</comment>
<evidence type="ECO:0000259" key="2">
    <source>
        <dbReference type="Pfam" id="PF17405"/>
    </source>
</evidence>
<dbReference type="GO" id="GO:0034456">
    <property type="term" value="C:UTP-C complex"/>
    <property type="evidence" value="ECO:0007669"/>
    <property type="project" value="TreeGrafter"/>
</dbReference>
<keyword evidence="1" id="KW-0694">RNA-binding</keyword>
<feature type="domain" description="Nrap protein" evidence="3">
    <location>
        <begin position="240"/>
        <end position="401"/>
    </location>
</feature>
<dbReference type="PANTHER" id="PTHR17972">
    <property type="entry name" value="NUCLEOLAR RNA-ASSOCIATED PROTEIN"/>
    <property type="match status" value="1"/>
</dbReference>
<dbReference type="GO" id="GO:0003723">
    <property type="term" value="F:RNA binding"/>
    <property type="evidence" value="ECO:0007669"/>
    <property type="project" value="UniProtKB-KW"/>
</dbReference>
<feature type="domain" description="Nrap protein" evidence="2">
    <location>
        <begin position="26"/>
        <end position="231"/>
    </location>
</feature>
<dbReference type="InterPro" id="IPR035371">
    <property type="entry name" value="Nrap_D6"/>
</dbReference>
<comment type="caution">
    <text evidence="5">The sequence shown here is derived from an EMBL/GenBank/DDBJ whole genome shotgun (WGS) entry which is preliminary data.</text>
</comment>
<dbReference type="GO" id="GO:0032545">
    <property type="term" value="C:CURI complex"/>
    <property type="evidence" value="ECO:0007669"/>
    <property type="project" value="TreeGrafter"/>
</dbReference>
<dbReference type="InterPro" id="IPR035370">
    <property type="entry name" value="Nrap_D5"/>
</dbReference>
<keyword evidence="1" id="KW-0539">Nucleus</keyword>
<dbReference type="Pfam" id="PF17405">
    <property type="entry name" value="Nrap_D4"/>
    <property type="match status" value="1"/>
</dbReference>